<keyword evidence="3" id="KW-0341">Growth regulation</keyword>
<reference evidence="5 6" key="1">
    <citation type="journal article" date="2024" name="G3 (Bethesda)">
        <title>Genome assembly of Hibiscus sabdariffa L. provides insights into metabolisms of medicinal natural products.</title>
        <authorList>
            <person name="Kim T."/>
        </authorList>
    </citation>
    <scope>NUCLEOTIDE SEQUENCE [LARGE SCALE GENOMIC DNA]</scope>
    <source>
        <strain evidence="5">TK-2024</strain>
        <tissue evidence="5">Old leaves</tissue>
    </source>
</reference>
<evidence type="ECO:0000313" key="5">
    <source>
        <dbReference type="EMBL" id="KAK9021226.1"/>
    </source>
</evidence>
<sequence>MDVVKKKWKVWGRFCKTSRSPNGVKKGCFFVYVGPQRERFTIKMENINHPLFRTLLEDAEQEYGFSNEGPLLLPCEVDLFNQVIAEIKDGDHPDMTPLCSFACSPSPSRRSTSTANKRHGSYKLLSSHSF</sequence>
<evidence type="ECO:0000256" key="1">
    <source>
        <dbReference type="ARBA" id="ARBA00006974"/>
    </source>
</evidence>
<dbReference type="PANTHER" id="PTHR31374">
    <property type="entry name" value="AUXIN-INDUCED PROTEIN-LIKE-RELATED"/>
    <property type="match status" value="1"/>
</dbReference>
<gene>
    <name evidence="5" type="ORF">V6N11_011225</name>
</gene>
<keyword evidence="2" id="KW-0217">Developmental protein</keyword>
<name>A0ABR2S7K2_9ROSI</name>
<keyword evidence="6" id="KW-1185">Reference proteome</keyword>
<protein>
    <submittedName>
        <fullName evidence="5">Uncharacterized protein</fullName>
    </submittedName>
</protein>
<evidence type="ECO:0000256" key="3">
    <source>
        <dbReference type="ARBA" id="ARBA00022604"/>
    </source>
</evidence>
<feature type="region of interest" description="Disordered" evidence="4">
    <location>
        <begin position="106"/>
        <end position="130"/>
    </location>
</feature>
<dbReference type="Proteomes" id="UP001396334">
    <property type="component" value="Unassembled WGS sequence"/>
</dbReference>
<comment type="caution">
    <text evidence="5">The sequence shown here is derived from an EMBL/GenBank/DDBJ whole genome shotgun (WGS) entry which is preliminary data.</text>
</comment>
<dbReference type="PANTHER" id="PTHR31374:SF118">
    <property type="entry name" value="OS01G0924966 PROTEIN"/>
    <property type="match status" value="1"/>
</dbReference>
<dbReference type="EMBL" id="JBBPBN010000016">
    <property type="protein sequence ID" value="KAK9021226.1"/>
    <property type="molecule type" value="Genomic_DNA"/>
</dbReference>
<comment type="similarity">
    <text evidence="1">Belongs to the ARG7 family.</text>
</comment>
<organism evidence="5 6">
    <name type="scientific">Hibiscus sabdariffa</name>
    <name type="common">roselle</name>
    <dbReference type="NCBI Taxonomy" id="183260"/>
    <lineage>
        <taxon>Eukaryota</taxon>
        <taxon>Viridiplantae</taxon>
        <taxon>Streptophyta</taxon>
        <taxon>Embryophyta</taxon>
        <taxon>Tracheophyta</taxon>
        <taxon>Spermatophyta</taxon>
        <taxon>Magnoliopsida</taxon>
        <taxon>eudicotyledons</taxon>
        <taxon>Gunneridae</taxon>
        <taxon>Pentapetalae</taxon>
        <taxon>rosids</taxon>
        <taxon>malvids</taxon>
        <taxon>Malvales</taxon>
        <taxon>Malvaceae</taxon>
        <taxon>Malvoideae</taxon>
        <taxon>Hibiscus</taxon>
    </lineage>
</organism>
<dbReference type="InterPro" id="IPR003676">
    <property type="entry name" value="SAUR_fam"/>
</dbReference>
<proteinExistence type="inferred from homology"/>
<evidence type="ECO:0000256" key="4">
    <source>
        <dbReference type="SAM" id="MobiDB-lite"/>
    </source>
</evidence>
<evidence type="ECO:0000256" key="2">
    <source>
        <dbReference type="ARBA" id="ARBA00022473"/>
    </source>
</evidence>
<accession>A0ABR2S7K2</accession>
<dbReference type="Pfam" id="PF02519">
    <property type="entry name" value="Auxin_inducible"/>
    <property type="match status" value="1"/>
</dbReference>
<evidence type="ECO:0000313" key="6">
    <source>
        <dbReference type="Proteomes" id="UP001396334"/>
    </source>
</evidence>